<sequence length="51" mass="5759">MFKQTFEIVTVVIRDIPENGLKVSCTGRLIDGINNLLKIIGNNLIQRSLLF</sequence>
<dbReference type="AlphaFoldDB" id="A0A645G124"/>
<gene>
    <name evidence="1" type="ORF">SDC9_166961</name>
</gene>
<protein>
    <submittedName>
        <fullName evidence="1">Uncharacterized protein</fullName>
    </submittedName>
</protein>
<proteinExistence type="predicted"/>
<organism evidence="1">
    <name type="scientific">bioreactor metagenome</name>
    <dbReference type="NCBI Taxonomy" id="1076179"/>
    <lineage>
        <taxon>unclassified sequences</taxon>
        <taxon>metagenomes</taxon>
        <taxon>ecological metagenomes</taxon>
    </lineage>
</organism>
<name>A0A645G124_9ZZZZ</name>
<evidence type="ECO:0000313" key="1">
    <source>
        <dbReference type="EMBL" id="MPN19590.1"/>
    </source>
</evidence>
<dbReference type="EMBL" id="VSSQ01067177">
    <property type="protein sequence ID" value="MPN19590.1"/>
    <property type="molecule type" value="Genomic_DNA"/>
</dbReference>
<reference evidence="1" key="1">
    <citation type="submission" date="2019-08" db="EMBL/GenBank/DDBJ databases">
        <authorList>
            <person name="Kucharzyk K."/>
            <person name="Murdoch R.W."/>
            <person name="Higgins S."/>
            <person name="Loffler F."/>
        </authorList>
    </citation>
    <scope>NUCLEOTIDE SEQUENCE</scope>
</reference>
<accession>A0A645G124</accession>
<comment type="caution">
    <text evidence="1">The sequence shown here is derived from an EMBL/GenBank/DDBJ whole genome shotgun (WGS) entry which is preliminary data.</text>
</comment>